<evidence type="ECO:0000256" key="1">
    <source>
        <dbReference type="PROSITE-ProRule" id="PRU00339"/>
    </source>
</evidence>
<accession>A0ABM5LVR0</accession>
<dbReference type="CDD" id="cd02511">
    <property type="entry name" value="Beta4Glucosyltransferase"/>
    <property type="match status" value="1"/>
</dbReference>
<evidence type="ECO:0000313" key="4">
    <source>
        <dbReference type="Proteomes" id="UP000006867"/>
    </source>
</evidence>
<protein>
    <recommendedName>
        <fullName evidence="2">Glycosyltransferase 2-like domain-containing protein</fullName>
    </recommendedName>
</protein>
<feature type="repeat" description="TPR" evidence="1">
    <location>
        <begin position="245"/>
        <end position="278"/>
    </location>
</feature>
<name>A0ABM5LVR0_BACA1</name>
<dbReference type="RefSeq" id="WP_003327378.1">
    <property type="nucleotide sequence ID" value="NC_014639.1"/>
</dbReference>
<dbReference type="Pfam" id="PF00535">
    <property type="entry name" value="Glycos_transf_2"/>
    <property type="match status" value="1"/>
</dbReference>
<dbReference type="Proteomes" id="UP000006867">
    <property type="component" value="Chromosome"/>
</dbReference>
<dbReference type="PANTHER" id="PTHR43630">
    <property type="entry name" value="POLY-BETA-1,6-N-ACETYL-D-GLUCOSAMINE SYNTHASE"/>
    <property type="match status" value="1"/>
</dbReference>
<gene>
    <name evidence="3" type="ordered locus">BATR1942_04290</name>
</gene>
<dbReference type="Gene3D" id="1.25.40.10">
    <property type="entry name" value="Tetratricopeptide repeat domain"/>
    <property type="match status" value="2"/>
</dbReference>
<evidence type="ECO:0000259" key="2">
    <source>
        <dbReference type="Pfam" id="PF00535"/>
    </source>
</evidence>
<dbReference type="SMART" id="SM00028">
    <property type="entry name" value="TPR"/>
    <property type="match status" value="3"/>
</dbReference>
<dbReference type="SUPFAM" id="SSF53448">
    <property type="entry name" value="Nucleotide-diphospho-sugar transferases"/>
    <property type="match status" value="1"/>
</dbReference>
<dbReference type="EMBL" id="CP002207">
    <property type="protein sequence ID" value="ADP31812.1"/>
    <property type="molecule type" value="Genomic_DNA"/>
</dbReference>
<sequence length="375" mass="43523">MNEKTEPKLTLCMIVKNEERHISRCLSSVQDIADEIVVVDTGSEDQTVQICKSFNAQVYTHEWKNDFAKARNAGLQHAKGDWILFLDADEELDQETGSILPSLLHDDLPSLGLLKIISYTGKQWDENEAFESMQTRLFRNHQGISFKGKIHETLDLEEGGDNTAYFSLPCTIHHYGYLDQEEKWKQKHKRNISILNEEFSQKTSDPWLVYHLASECYRVKEYEKALHLVNGSIFQFLSEQRMPPSLLYFLKYSILLELKRYEEAEQGIDKALQLYPDYVNLHFCKGVILYHLNKYRAAIKAFEISTQTESKHIEHIILKGASDFRAFYYMGACHAELNHDMTAIAYLKKAVKINPRFKDAQTLLSQLKKDQRTKA</sequence>
<keyword evidence="4" id="KW-1185">Reference proteome</keyword>
<dbReference type="InterPro" id="IPR001173">
    <property type="entry name" value="Glyco_trans_2-like"/>
</dbReference>
<dbReference type="Gene3D" id="3.90.550.10">
    <property type="entry name" value="Spore Coat Polysaccharide Biosynthesis Protein SpsA, Chain A"/>
    <property type="match status" value="1"/>
</dbReference>
<feature type="domain" description="Glycosyltransferase 2-like" evidence="2">
    <location>
        <begin position="11"/>
        <end position="106"/>
    </location>
</feature>
<dbReference type="SUPFAM" id="SSF48452">
    <property type="entry name" value="TPR-like"/>
    <property type="match status" value="1"/>
</dbReference>
<evidence type="ECO:0000313" key="3">
    <source>
        <dbReference type="EMBL" id="ADP31812.1"/>
    </source>
</evidence>
<dbReference type="PROSITE" id="PS50005">
    <property type="entry name" value="TPR"/>
    <property type="match status" value="2"/>
</dbReference>
<dbReference type="InterPro" id="IPR019734">
    <property type="entry name" value="TPR_rpt"/>
</dbReference>
<dbReference type="InterPro" id="IPR011990">
    <property type="entry name" value="TPR-like_helical_dom_sf"/>
</dbReference>
<dbReference type="PANTHER" id="PTHR43630:SF2">
    <property type="entry name" value="GLYCOSYLTRANSFERASE"/>
    <property type="match status" value="1"/>
</dbReference>
<keyword evidence="1" id="KW-0802">TPR repeat</keyword>
<organism evidence="3 4">
    <name type="scientific">Bacillus atrophaeus (strain 1942)</name>
    <dbReference type="NCBI Taxonomy" id="720555"/>
    <lineage>
        <taxon>Bacteria</taxon>
        <taxon>Bacillati</taxon>
        <taxon>Bacillota</taxon>
        <taxon>Bacilli</taxon>
        <taxon>Bacillales</taxon>
        <taxon>Bacillaceae</taxon>
        <taxon>Bacillus</taxon>
    </lineage>
</organism>
<proteinExistence type="predicted"/>
<reference evidence="3 4" key="1">
    <citation type="journal article" date="2011" name="Front. Microbiol.">
        <title>Genomic signatures of strain selection and enhancement in Bacillus atrophaeus var. globigii, a historical biowarfare simulant.</title>
        <authorList>
            <person name="Gibbons H.S."/>
            <person name="Broomall S.M."/>
            <person name="McNew L.A."/>
            <person name="Daligault H."/>
            <person name="Chapman C."/>
            <person name="Bruce D."/>
            <person name="Karavis M."/>
            <person name="Krepps M."/>
            <person name="McGregor P.A."/>
            <person name="Hong C."/>
            <person name="Park K.H."/>
            <person name="Akmal A."/>
            <person name="Feldman A."/>
            <person name="Lin J.S."/>
            <person name="Chang W.E."/>
            <person name="Higgs B.W."/>
            <person name="Demirev P."/>
            <person name="Lindquist J."/>
            <person name="Liem A."/>
            <person name="Fochler E."/>
            <person name="Read T.D."/>
            <person name="Tapia R."/>
            <person name="Johnson S."/>
            <person name="Bishop-Lilly K.A."/>
            <person name="Detter C."/>
            <person name="Han C."/>
            <person name="Sozhamannan S."/>
            <person name="Rosenzweig C.N."/>
            <person name="Skowronski E.W."/>
        </authorList>
    </citation>
    <scope>NUCLEOTIDE SEQUENCE [LARGE SCALE GENOMIC DNA]</scope>
    <source>
        <strain evidence="3 4">1942</strain>
    </source>
</reference>
<dbReference type="InterPro" id="IPR029044">
    <property type="entry name" value="Nucleotide-diphossugar_trans"/>
</dbReference>
<feature type="repeat" description="TPR" evidence="1">
    <location>
        <begin position="324"/>
        <end position="357"/>
    </location>
</feature>